<dbReference type="InterPro" id="IPR036890">
    <property type="entry name" value="HATPase_C_sf"/>
</dbReference>
<comment type="caution">
    <text evidence="1">The sequence shown here is derived from an EMBL/GenBank/DDBJ whole genome shotgun (WGS) entry which is preliminary data.</text>
</comment>
<dbReference type="CDD" id="cd16936">
    <property type="entry name" value="HATPase_RsbW-like"/>
    <property type="match status" value="1"/>
</dbReference>
<evidence type="ECO:0008006" key="3">
    <source>
        <dbReference type="Google" id="ProtNLM"/>
    </source>
</evidence>
<dbReference type="Proteomes" id="UP001577267">
    <property type="component" value="Unassembled WGS sequence"/>
</dbReference>
<protein>
    <recommendedName>
        <fullName evidence="3">ATP-binding protein</fullName>
    </recommendedName>
</protein>
<accession>A0ABV4ZRJ2</accession>
<keyword evidence="2" id="KW-1185">Reference proteome</keyword>
<proteinExistence type="predicted"/>
<name>A0ABV4ZRJ2_9ACTN</name>
<dbReference type="RefSeq" id="WP_375064870.1">
    <property type="nucleotide sequence ID" value="NZ_JBHGBT010000021.1"/>
</dbReference>
<gene>
    <name evidence="1" type="ORF">ACE11A_20585</name>
</gene>
<dbReference type="Gene3D" id="3.30.565.10">
    <property type="entry name" value="Histidine kinase-like ATPase, C-terminal domain"/>
    <property type="match status" value="1"/>
</dbReference>
<evidence type="ECO:0000313" key="1">
    <source>
        <dbReference type="EMBL" id="MFB4196743.1"/>
    </source>
</evidence>
<sequence>MQLGVSELLSNVLKHTLTPWCLLRLMRRDDVFLRVEVLDTSEHLPAVGAALGWEAESGRGLWMSQAMASGFGVVHSSPAMRVAQRGLVRNGLSITEMFVHN</sequence>
<organism evidence="1 2">
    <name type="scientific">Streptomyces carpaticus</name>
    <dbReference type="NCBI Taxonomy" id="285558"/>
    <lineage>
        <taxon>Bacteria</taxon>
        <taxon>Bacillati</taxon>
        <taxon>Actinomycetota</taxon>
        <taxon>Actinomycetes</taxon>
        <taxon>Kitasatosporales</taxon>
        <taxon>Streptomycetaceae</taxon>
        <taxon>Streptomyces</taxon>
    </lineage>
</organism>
<dbReference type="EMBL" id="JBHGBT010000021">
    <property type="protein sequence ID" value="MFB4196743.1"/>
    <property type="molecule type" value="Genomic_DNA"/>
</dbReference>
<reference evidence="1 2" key="1">
    <citation type="submission" date="2024-09" db="EMBL/GenBank/DDBJ databases">
        <title>Draft genome sequence of multifaceted antimicrobials producing Streptomyces sp. strain FH1.</title>
        <authorList>
            <person name="Hassan F."/>
            <person name="Ali H."/>
            <person name="Hassan N."/>
            <person name="Nawaz A."/>
        </authorList>
    </citation>
    <scope>NUCLEOTIDE SEQUENCE [LARGE SCALE GENOMIC DNA]</scope>
    <source>
        <strain evidence="1 2">FH1</strain>
    </source>
</reference>
<evidence type="ECO:0000313" key="2">
    <source>
        <dbReference type="Proteomes" id="UP001577267"/>
    </source>
</evidence>